<evidence type="ECO:0000259" key="4">
    <source>
        <dbReference type="PROSITE" id="PS50089"/>
    </source>
</evidence>
<evidence type="ECO:0000313" key="5">
    <source>
        <dbReference type="EMBL" id="KAB5539042.1"/>
    </source>
</evidence>
<name>A0A5N5L8U4_9ROSI</name>
<keyword evidence="3" id="KW-0812">Transmembrane</keyword>
<dbReference type="SMART" id="SM00184">
    <property type="entry name" value="RING"/>
    <property type="match status" value="1"/>
</dbReference>
<dbReference type="CDD" id="cd16461">
    <property type="entry name" value="RING-H2_EL5-like"/>
    <property type="match status" value="1"/>
</dbReference>
<comment type="caution">
    <text evidence="5">The sequence shown here is derived from an EMBL/GenBank/DDBJ whole genome shotgun (WGS) entry which is preliminary data.</text>
</comment>
<dbReference type="InterPro" id="IPR013083">
    <property type="entry name" value="Znf_RING/FYVE/PHD"/>
</dbReference>
<keyword evidence="1" id="KW-0862">Zinc</keyword>
<evidence type="ECO:0000256" key="3">
    <source>
        <dbReference type="SAM" id="Phobius"/>
    </source>
</evidence>
<dbReference type="Proteomes" id="UP000326939">
    <property type="component" value="Chromosome 10"/>
</dbReference>
<dbReference type="AlphaFoldDB" id="A0A5N5L8U4"/>
<sequence>MMASGINLVMTVIGFAVSTMFIVFVCTRLICARIQLNASRRSFHIASRSDLSILERGLHGLEPVVIANFPTKKYNDKLFSASEDAQFHLFVVSNSERSEEPDGERFSEAPSIAKCLDCCDRAKFSFVQKKSFFSHRAVFHTSNVDAVFLRLLDWSRAIEKVSTRHIGFVLGPQYDYLKHPVDMELDRHDRYQCSVCLADYLGEDTLRILPYCGHSFHVTCIDIWLQRHSTCPVCRISLRECPEKKSVMKPLFSSAIRSQYGTETFDSRSCNYLLTGHAISPRSYNSHGMDTIQDNSCASDGDEACGENSTPLTQSNQIAKDTGDKHAESPSNP</sequence>
<dbReference type="InterPro" id="IPR053070">
    <property type="entry name" value="RING-type_E3_ubiquitin-ligase"/>
</dbReference>
<dbReference type="SUPFAM" id="SSF57850">
    <property type="entry name" value="RING/U-box"/>
    <property type="match status" value="1"/>
</dbReference>
<dbReference type="GO" id="GO:0008270">
    <property type="term" value="F:zinc ion binding"/>
    <property type="evidence" value="ECO:0007669"/>
    <property type="project" value="UniProtKB-KW"/>
</dbReference>
<proteinExistence type="predicted"/>
<accession>A0A5N5L8U4</accession>
<keyword evidence="1" id="KW-0479">Metal-binding</keyword>
<dbReference type="EMBL" id="VDCV01000010">
    <property type="protein sequence ID" value="KAB5539042.1"/>
    <property type="molecule type" value="Genomic_DNA"/>
</dbReference>
<keyword evidence="1" id="KW-0863">Zinc-finger</keyword>
<organism evidence="5 6">
    <name type="scientific">Salix brachista</name>
    <dbReference type="NCBI Taxonomy" id="2182728"/>
    <lineage>
        <taxon>Eukaryota</taxon>
        <taxon>Viridiplantae</taxon>
        <taxon>Streptophyta</taxon>
        <taxon>Embryophyta</taxon>
        <taxon>Tracheophyta</taxon>
        <taxon>Spermatophyta</taxon>
        <taxon>Magnoliopsida</taxon>
        <taxon>eudicotyledons</taxon>
        <taxon>Gunneridae</taxon>
        <taxon>Pentapetalae</taxon>
        <taxon>rosids</taxon>
        <taxon>fabids</taxon>
        <taxon>Malpighiales</taxon>
        <taxon>Salicaceae</taxon>
        <taxon>Saliceae</taxon>
        <taxon>Salix</taxon>
    </lineage>
</organism>
<feature type="region of interest" description="Disordered" evidence="2">
    <location>
        <begin position="298"/>
        <end position="333"/>
    </location>
</feature>
<dbReference type="Pfam" id="PF13639">
    <property type="entry name" value="zf-RING_2"/>
    <property type="match status" value="1"/>
</dbReference>
<evidence type="ECO:0000256" key="2">
    <source>
        <dbReference type="SAM" id="MobiDB-lite"/>
    </source>
</evidence>
<dbReference type="InterPro" id="IPR001841">
    <property type="entry name" value="Znf_RING"/>
</dbReference>
<protein>
    <recommendedName>
        <fullName evidence="4">RING-type domain-containing protein</fullName>
    </recommendedName>
</protein>
<feature type="domain" description="RING-type" evidence="4">
    <location>
        <begin position="193"/>
        <end position="235"/>
    </location>
</feature>
<keyword evidence="6" id="KW-1185">Reference proteome</keyword>
<dbReference type="PANTHER" id="PTHR47035">
    <property type="entry name" value="OS11G0150450 PROTEIN"/>
    <property type="match status" value="1"/>
</dbReference>
<reference evidence="6" key="1">
    <citation type="journal article" date="2019" name="Gigascience">
        <title>De novo genome assembly of the endangered Acer yangbiense, a plant species with extremely small populations endemic to Yunnan Province, China.</title>
        <authorList>
            <person name="Yang J."/>
            <person name="Wariss H.M."/>
            <person name="Tao L."/>
            <person name="Zhang R."/>
            <person name="Yun Q."/>
            <person name="Hollingsworth P."/>
            <person name="Dao Z."/>
            <person name="Luo G."/>
            <person name="Guo H."/>
            <person name="Ma Y."/>
            <person name="Sun W."/>
        </authorList>
    </citation>
    <scope>NUCLEOTIDE SEQUENCE [LARGE SCALE GENOMIC DNA]</scope>
    <source>
        <strain evidence="6">cv. br00</strain>
    </source>
</reference>
<evidence type="ECO:0000256" key="1">
    <source>
        <dbReference type="PROSITE-ProRule" id="PRU00175"/>
    </source>
</evidence>
<keyword evidence="3" id="KW-1133">Transmembrane helix</keyword>
<dbReference type="PROSITE" id="PS50089">
    <property type="entry name" value="ZF_RING_2"/>
    <property type="match status" value="1"/>
</dbReference>
<dbReference type="PANTHER" id="PTHR47035:SF3">
    <property type="entry name" value="OS11G0150450 PROTEIN"/>
    <property type="match status" value="1"/>
</dbReference>
<dbReference type="Gene3D" id="3.30.40.10">
    <property type="entry name" value="Zinc/RING finger domain, C3HC4 (zinc finger)"/>
    <property type="match status" value="1"/>
</dbReference>
<keyword evidence="3" id="KW-0472">Membrane</keyword>
<feature type="compositionally biased region" description="Polar residues" evidence="2">
    <location>
        <begin position="307"/>
        <end position="319"/>
    </location>
</feature>
<feature type="transmembrane region" description="Helical" evidence="3">
    <location>
        <begin position="6"/>
        <end position="31"/>
    </location>
</feature>
<feature type="compositionally biased region" description="Basic and acidic residues" evidence="2">
    <location>
        <begin position="321"/>
        <end position="333"/>
    </location>
</feature>
<gene>
    <name evidence="5" type="ORF">DKX38_016575</name>
</gene>
<evidence type="ECO:0000313" key="6">
    <source>
        <dbReference type="Proteomes" id="UP000326939"/>
    </source>
</evidence>